<dbReference type="STRING" id="656914.SAMN00017405_1475"/>
<feature type="transmembrane region" description="Helical" evidence="1">
    <location>
        <begin position="101"/>
        <end position="125"/>
    </location>
</feature>
<keyword evidence="1" id="KW-1133">Transmembrane helix</keyword>
<proteinExistence type="predicted"/>
<dbReference type="OrthoDB" id="1631895at2"/>
<feature type="transmembrane region" description="Helical" evidence="1">
    <location>
        <begin position="41"/>
        <end position="64"/>
    </location>
</feature>
<evidence type="ECO:0000313" key="2">
    <source>
        <dbReference type="EMBL" id="SMB96213.1"/>
    </source>
</evidence>
<keyword evidence="3" id="KW-1185">Reference proteome</keyword>
<evidence type="ECO:0000313" key="3">
    <source>
        <dbReference type="Proteomes" id="UP000192731"/>
    </source>
</evidence>
<dbReference type="AlphaFoldDB" id="A0A1W1VSG1"/>
<reference evidence="2 3" key="1">
    <citation type="submission" date="2017-04" db="EMBL/GenBank/DDBJ databases">
        <authorList>
            <person name="Afonso C.L."/>
            <person name="Miller P.J."/>
            <person name="Scott M.A."/>
            <person name="Spackman E."/>
            <person name="Goraichik I."/>
            <person name="Dimitrov K.M."/>
            <person name="Suarez D.L."/>
            <person name="Swayne D.E."/>
        </authorList>
    </citation>
    <scope>NUCLEOTIDE SEQUENCE [LARGE SCALE GENOMIC DNA]</scope>
    <source>
        <strain evidence="2 3">DSM 11270</strain>
    </source>
</reference>
<sequence length="166" mass="17272">MNTKTLVIGALLTSLALIIPLAFGGFLGVNIPPFSATLASHVPVMLAMTINPLVAFMVGAGSAFGFLIKLGPIVGARAFTHVIFAVMGAKLIQKGFSFKNVLLVTAPIHAIAEALIVIPFGFSLYDIGMVIGVGTFLHHLVDSGIALVVYGLLATSMGLNLAKQVR</sequence>
<feature type="transmembrane region" description="Helical" evidence="1">
    <location>
        <begin position="70"/>
        <end position="89"/>
    </location>
</feature>
<dbReference type="Proteomes" id="UP000192731">
    <property type="component" value="Unassembled WGS sequence"/>
</dbReference>
<name>A0A1W1VSG1_DESTI</name>
<dbReference type="EMBL" id="FWWT01000023">
    <property type="protein sequence ID" value="SMB96213.1"/>
    <property type="molecule type" value="Genomic_DNA"/>
</dbReference>
<keyword evidence="1" id="KW-0472">Membrane</keyword>
<accession>A0A1W1VSG1</accession>
<organism evidence="2 3">
    <name type="scientific">Desulfonispora thiosulfatigenes DSM 11270</name>
    <dbReference type="NCBI Taxonomy" id="656914"/>
    <lineage>
        <taxon>Bacteria</taxon>
        <taxon>Bacillati</taxon>
        <taxon>Bacillota</taxon>
        <taxon>Clostridia</taxon>
        <taxon>Eubacteriales</taxon>
        <taxon>Peptococcaceae</taxon>
        <taxon>Desulfonispora</taxon>
    </lineage>
</organism>
<keyword evidence="1" id="KW-0812">Transmembrane</keyword>
<protein>
    <submittedName>
        <fullName evidence="2">Niacin transporter</fullName>
    </submittedName>
</protein>
<evidence type="ECO:0000256" key="1">
    <source>
        <dbReference type="SAM" id="Phobius"/>
    </source>
</evidence>
<gene>
    <name evidence="2" type="ORF">SAMN00017405_1475</name>
</gene>
<dbReference type="RefSeq" id="WP_084054328.1">
    <property type="nucleotide sequence ID" value="NZ_FWWT01000023.1"/>
</dbReference>
<feature type="transmembrane region" description="Helical" evidence="1">
    <location>
        <begin position="6"/>
        <end position="29"/>
    </location>
</feature>